<evidence type="ECO:0000259" key="6">
    <source>
        <dbReference type="PROSITE" id="PS51387"/>
    </source>
</evidence>
<dbReference type="PROSITE" id="PS51387">
    <property type="entry name" value="FAD_PCMH"/>
    <property type="match status" value="1"/>
</dbReference>
<dbReference type="OrthoDB" id="545125at2"/>
<dbReference type="InterPro" id="IPR006094">
    <property type="entry name" value="Oxid_FAD_bind_N"/>
</dbReference>
<dbReference type="AlphaFoldDB" id="A0A370GZK3"/>
<evidence type="ECO:0000313" key="8">
    <source>
        <dbReference type="Proteomes" id="UP000255355"/>
    </source>
</evidence>
<name>A0A370GZK3_9NOCA</name>
<proteinExistence type="inferred from homology"/>
<keyword evidence="3" id="KW-0285">Flavoprotein</keyword>
<dbReference type="InterPro" id="IPR036318">
    <property type="entry name" value="FAD-bd_PCMH-like_sf"/>
</dbReference>
<dbReference type="PANTHER" id="PTHR42973">
    <property type="entry name" value="BINDING OXIDOREDUCTASE, PUTATIVE (AFU_ORTHOLOGUE AFUA_1G17690)-RELATED"/>
    <property type="match status" value="1"/>
</dbReference>
<comment type="cofactor">
    <cofactor evidence="1">
        <name>FAD</name>
        <dbReference type="ChEBI" id="CHEBI:57692"/>
    </cofactor>
</comment>
<evidence type="ECO:0000256" key="1">
    <source>
        <dbReference type="ARBA" id="ARBA00001974"/>
    </source>
</evidence>
<evidence type="ECO:0000256" key="3">
    <source>
        <dbReference type="ARBA" id="ARBA00022630"/>
    </source>
</evidence>
<organism evidence="7 8">
    <name type="scientific">Nocardia mexicana</name>
    <dbReference type="NCBI Taxonomy" id="279262"/>
    <lineage>
        <taxon>Bacteria</taxon>
        <taxon>Bacillati</taxon>
        <taxon>Actinomycetota</taxon>
        <taxon>Actinomycetes</taxon>
        <taxon>Mycobacteriales</taxon>
        <taxon>Nocardiaceae</taxon>
        <taxon>Nocardia</taxon>
    </lineage>
</organism>
<dbReference type="Proteomes" id="UP000255355">
    <property type="component" value="Unassembled WGS sequence"/>
</dbReference>
<dbReference type="EMBL" id="QQAZ01000007">
    <property type="protein sequence ID" value="RDI49058.1"/>
    <property type="molecule type" value="Genomic_DNA"/>
</dbReference>
<dbReference type="InterPro" id="IPR006093">
    <property type="entry name" value="Oxy_OxRdtase_FAD_BS"/>
</dbReference>
<keyword evidence="4" id="KW-0274">FAD</keyword>
<dbReference type="GO" id="GO:0071949">
    <property type="term" value="F:FAD binding"/>
    <property type="evidence" value="ECO:0007669"/>
    <property type="project" value="InterPro"/>
</dbReference>
<feature type="domain" description="FAD-binding PCMH-type" evidence="6">
    <location>
        <begin position="34"/>
        <end position="202"/>
    </location>
</feature>
<accession>A0A370GZK3</accession>
<evidence type="ECO:0000313" key="7">
    <source>
        <dbReference type="EMBL" id="RDI49058.1"/>
    </source>
</evidence>
<protein>
    <submittedName>
        <fullName evidence="7">FAD/FMN-containing dehydrogenase</fullName>
    </submittedName>
</protein>
<dbReference type="Gene3D" id="3.40.462.20">
    <property type="match status" value="1"/>
</dbReference>
<dbReference type="SUPFAM" id="SSF56176">
    <property type="entry name" value="FAD-binding/transporter-associated domain-like"/>
    <property type="match status" value="1"/>
</dbReference>
<comment type="caution">
    <text evidence="7">The sequence shown here is derived from an EMBL/GenBank/DDBJ whole genome shotgun (WGS) entry which is preliminary data.</text>
</comment>
<dbReference type="GO" id="GO:0016491">
    <property type="term" value="F:oxidoreductase activity"/>
    <property type="evidence" value="ECO:0007669"/>
    <property type="project" value="UniProtKB-KW"/>
</dbReference>
<dbReference type="Pfam" id="PF01565">
    <property type="entry name" value="FAD_binding_4"/>
    <property type="match status" value="1"/>
</dbReference>
<dbReference type="PANTHER" id="PTHR42973:SF39">
    <property type="entry name" value="FAD-BINDING PCMH-TYPE DOMAIN-CONTAINING PROTEIN"/>
    <property type="match status" value="1"/>
</dbReference>
<dbReference type="InterPro" id="IPR016166">
    <property type="entry name" value="FAD-bd_PCMH"/>
</dbReference>
<evidence type="ECO:0000256" key="5">
    <source>
        <dbReference type="ARBA" id="ARBA00023002"/>
    </source>
</evidence>
<dbReference type="STRING" id="1210089.GCA_001613165_00673"/>
<dbReference type="InterPro" id="IPR050416">
    <property type="entry name" value="FAD-linked_Oxidoreductase"/>
</dbReference>
<dbReference type="InterPro" id="IPR016169">
    <property type="entry name" value="FAD-bd_PCMH_sub2"/>
</dbReference>
<comment type="similarity">
    <text evidence="2">Belongs to the oxygen-dependent FAD-linked oxidoreductase family.</text>
</comment>
<evidence type="ECO:0000256" key="4">
    <source>
        <dbReference type="ARBA" id="ARBA00022827"/>
    </source>
</evidence>
<sequence>MNEIEKEFAGRVDGRIHLPETDGYDRERSGFQLLDQHRPGVVVAATGERDIRAAVEVAAERGLPLAVQATGHGLAAPTDGVLISTRDMSGVRVDPRARTAWVQAGATWQHVIDAAAPHGLAPLSGSFPGVGAISYTLGGGVGLLARRYGFAADHVRRIDLVTLDGRSHHVTAESDPDLFWALRGGGGNFGVVTGMEIDLLPVAEIYGGSLYFDLTQVTDLPAAWHRWTAGVPEEMTSAVTMMSFPDLPMLPEPLRGRHVAQVQVSYLGSPRDGAAVVDPLRSAGPILLDTLRERPFTESGAIFDEPDQPHAYRSRNVLVSELDGNDLAGLATASGPEAPIMVVAGLRHLGGALARPPRIPNAVGHREAAYSVSVLSPVDDGERELVRSTHRAALKPFSRNAIGTSLNFTFGPVGEEEIRSAFAPGDFERLAAIASRCDPHGLLRANHPVRPTASPAMTEVVTG</sequence>
<dbReference type="InterPro" id="IPR016167">
    <property type="entry name" value="FAD-bd_PCMH_sub1"/>
</dbReference>
<dbReference type="Gene3D" id="3.30.465.10">
    <property type="match status" value="1"/>
</dbReference>
<dbReference type="Gene3D" id="3.30.43.10">
    <property type="entry name" value="Uridine Diphospho-n-acetylenolpyruvylglucosamine Reductase, domain 2"/>
    <property type="match status" value="1"/>
</dbReference>
<reference evidence="7 8" key="1">
    <citation type="submission" date="2018-07" db="EMBL/GenBank/DDBJ databases">
        <title>Genomic Encyclopedia of Type Strains, Phase IV (KMG-IV): sequencing the most valuable type-strain genomes for metagenomic binning, comparative biology and taxonomic classification.</title>
        <authorList>
            <person name="Goeker M."/>
        </authorList>
    </citation>
    <scope>NUCLEOTIDE SEQUENCE [LARGE SCALE GENOMIC DNA]</scope>
    <source>
        <strain evidence="7 8">DSM 44952</strain>
    </source>
</reference>
<dbReference type="PROSITE" id="PS00862">
    <property type="entry name" value="OX2_COVAL_FAD"/>
    <property type="match status" value="1"/>
</dbReference>
<gene>
    <name evidence="7" type="ORF">DFR68_107183</name>
</gene>
<keyword evidence="8" id="KW-1185">Reference proteome</keyword>
<keyword evidence="5" id="KW-0560">Oxidoreductase</keyword>
<dbReference type="RefSeq" id="WP_068013700.1">
    <property type="nucleotide sequence ID" value="NZ_QQAZ01000007.1"/>
</dbReference>
<evidence type="ECO:0000256" key="2">
    <source>
        <dbReference type="ARBA" id="ARBA00005466"/>
    </source>
</evidence>